<comment type="caution">
    <text evidence="2">The sequence shown here is derived from an EMBL/GenBank/DDBJ whole genome shotgun (WGS) entry which is preliminary data.</text>
</comment>
<proteinExistence type="predicted"/>
<evidence type="ECO:0000313" key="3">
    <source>
        <dbReference type="Proteomes" id="UP001595721"/>
    </source>
</evidence>
<dbReference type="EMBL" id="JBHRXJ010000010">
    <property type="protein sequence ID" value="MFC3529242.1"/>
    <property type="molecule type" value="Genomic_DNA"/>
</dbReference>
<evidence type="ECO:0000313" key="2">
    <source>
        <dbReference type="EMBL" id="MFC3529242.1"/>
    </source>
</evidence>
<protein>
    <recommendedName>
        <fullName evidence="4">DUF805 domain-containing protein</fullName>
    </recommendedName>
</protein>
<keyword evidence="3" id="KW-1185">Reference proteome</keyword>
<sequence length="145" mass="16097">MNSPTARRRDRQDIIESEWVYTGAGFALSHPVAQHLGAIWFIVVWSALQMGAALLVAYELFAFGSGFFSLLGGVLLMGLAINNVFAIPMLIGRHPWADMPVWISLILGFPLTLPLVMYWADGARPNLIYRHRFGRLAMPKSEAAP</sequence>
<keyword evidence="1" id="KW-0812">Transmembrane</keyword>
<dbReference type="Proteomes" id="UP001595721">
    <property type="component" value="Unassembled WGS sequence"/>
</dbReference>
<evidence type="ECO:0008006" key="4">
    <source>
        <dbReference type="Google" id="ProtNLM"/>
    </source>
</evidence>
<keyword evidence="1" id="KW-1133">Transmembrane helix</keyword>
<dbReference type="RefSeq" id="WP_377745117.1">
    <property type="nucleotide sequence ID" value="NZ_JBHRXJ010000010.1"/>
</dbReference>
<name>A0ABV7R604_9RHOB</name>
<evidence type="ECO:0000256" key="1">
    <source>
        <dbReference type="SAM" id="Phobius"/>
    </source>
</evidence>
<keyword evidence="1" id="KW-0472">Membrane</keyword>
<gene>
    <name evidence="2" type="ORF">ACFOMH_13760</name>
</gene>
<feature type="transmembrane region" description="Helical" evidence="1">
    <location>
        <begin position="38"/>
        <end position="60"/>
    </location>
</feature>
<organism evidence="2 3">
    <name type="scientific">Paracoccus mangrovi</name>
    <dbReference type="NCBI Taxonomy" id="1715645"/>
    <lineage>
        <taxon>Bacteria</taxon>
        <taxon>Pseudomonadati</taxon>
        <taxon>Pseudomonadota</taxon>
        <taxon>Alphaproteobacteria</taxon>
        <taxon>Rhodobacterales</taxon>
        <taxon>Paracoccaceae</taxon>
        <taxon>Paracoccus</taxon>
    </lineage>
</organism>
<feature type="transmembrane region" description="Helical" evidence="1">
    <location>
        <begin position="99"/>
        <end position="120"/>
    </location>
</feature>
<accession>A0ABV7R604</accession>
<reference evidence="3" key="1">
    <citation type="journal article" date="2019" name="Int. J. Syst. Evol. Microbiol.">
        <title>The Global Catalogue of Microorganisms (GCM) 10K type strain sequencing project: providing services to taxonomists for standard genome sequencing and annotation.</title>
        <authorList>
            <consortium name="The Broad Institute Genomics Platform"/>
            <consortium name="The Broad Institute Genome Sequencing Center for Infectious Disease"/>
            <person name="Wu L."/>
            <person name="Ma J."/>
        </authorList>
    </citation>
    <scope>NUCLEOTIDE SEQUENCE [LARGE SCALE GENOMIC DNA]</scope>
    <source>
        <strain evidence="3">KCTC 42899</strain>
    </source>
</reference>
<feature type="transmembrane region" description="Helical" evidence="1">
    <location>
        <begin position="67"/>
        <end position="87"/>
    </location>
</feature>